<evidence type="ECO:0000256" key="6">
    <source>
        <dbReference type="PROSITE-ProRule" id="PRU10137"/>
    </source>
</evidence>
<proteinExistence type="inferred from homology"/>
<dbReference type="Proteomes" id="UP001154420">
    <property type="component" value="Unassembled WGS sequence"/>
</dbReference>
<dbReference type="InterPro" id="IPR006119">
    <property type="entry name" value="Resolv_N"/>
</dbReference>
<feature type="active site" description="O-(5'-phospho-DNA)-serine intermediate" evidence="5 6">
    <location>
        <position position="11"/>
    </location>
</feature>
<gene>
    <name evidence="8" type="ORF">D5281_08025</name>
</gene>
<dbReference type="SMART" id="SM00857">
    <property type="entry name" value="Resolvase"/>
    <property type="match status" value="1"/>
</dbReference>
<dbReference type="InterPro" id="IPR050639">
    <property type="entry name" value="SSR_resolvase"/>
</dbReference>
<dbReference type="SUPFAM" id="SSF53041">
    <property type="entry name" value="Resolvase-like"/>
    <property type="match status" value="1"/>
</dbReference>
<dbReference type="AlphaFoldDB" id="A0A9X5GRP3"/>
<dbReference type="RefSeq" id="WP_160559637.1">
    <property type="nucleotide sequence ID" value="NZ_QZDT01000009.1"/>
</dbReference>
<keyword evidence="3" id="KW-0238">DNA-binding</keyword>
<comment type="similarity">
    <text evidence="1">Belongs to the site-specific recombinase resolvase family.</text>
</comment>
<dbReference type="GO" id="GO:0000150">
    <property type="term" value="F:DNA strand exchange activity"/>
    <property type="evidence" value="ECO:0007669"/>
    <property type="project" value="InterPro"/>
</dbReference>
<dbReference type="PROSITE" id="PS00397">
    <property type="entry name" value="RECOMBINASES_1"/>
    <property type="match status" value="1"/>
</dbReference>
<keyword evidence="2" id="KW-0229">DNA integration</keyword>
<dbReference type="PANTHER" id="PTHR30461">
    <property type="entry name" value="DNA-INVERTASE FROM LAMBDOID PROPHAGE"/>
    <property type="match status" value="1"/>
</dbReference>
<dbReference type="PROSITE" id="PS51736">
    <property type="entry name" value="RECOMBINASES_3"/>
    <property type="match status" value="1"/>
</dbReference>
<dbReference type="PANTHER" id="PTHR30461:SF26">
    <property type="entry name" value="RESOLVASE HOMOLOG YNEB"/>
    <property type="match status" value="1"/>
</dbReference>
<dbReference type="Pfam" id="PF00239">
    <property type="entry name" value="Resolvase"/>
    <property type="match status" value="1"/>
</dbReference>
<evidence type="ECO:0000256" key="3">
    <source>
        <dbReference type="ARBA" id="ARBA00023125"/>
    </source>
</evidence>
<dbReference type="InterPro" id="IPR036162">
    <property type="entry name" value="Resolvase-like_N_sf"/>
</dbReference>
<comment type="caution">
    <text evidence="8">The sequence shown here is derived from an EMBL/GenBank/DDBJ whole genome shotgun (WGS) entry which is preliminary data.</text>
</comment>
<evidence type="ECO:0000313" key="9">
    <source>
        <dbReference type="Proteomes" id="UP001154420"/>
    </source>
</evidence>
<evidence type="ECO:0000256" key="2">
    <source>
        <dbReference type="ARBA" id="ARBA00022908"/>
    </source>
</evidence>
<reference evidence="8" key="1">
    <citation type="submission" date="2018-09" db="EMBL/GenBank/DDBJ databases">
        <title>Murine metabolic-syndrome-specific gut microbial biobank.</title>
        <authorList>
            <person name="Liu C."/>
        </authorList>
    </citation>
    <scope>NUCLEOTIDE SEQUENCE</scope>
    <source>
        <strain evidence="8">D42-62</strain>
    </source>
</reference>
<keyword evidence="4" id="KW-0233">DNA recombination</keyword>
<evidence type="ECO:0000313" key="8">
    <source>
        <dbReference type="EMBL" id="NBJ92544.1"/>
    </source>
</evidence>
<dbReference type="CDD" id="cd03768">
    <property type="entry name" value="SR_ResInv"/>
    <property type="match status" value="1"/>
</dbReference>
<dbReference type="GO" id="GO:0015074">
    <property type="term" value="P:DNA integration"/>
    <property type="evidence" value="ECO:0007669"/>
    <property type="project" value="UniProtKB-KW"/>
</dbReference>
<name>A0A9X5GRP3_9FIRM</name>
<dbReference type="EMBL" id="QZDT01000009">
    <property type="protein sequence ID" value="NBJ92544.1"/>
    <property type="molecule type" value="Genomic_DNA"/>
</dbReference>
<dbReference type="InterPro" id="IPR006118">
    <property type="entry name" value="Recombinase_CS"/>
</dbReference>
<sequence length="203" mass="23566">MSNVYAYVRVSTLQQNEDRQMIAMNQVQIPDKNIYVEKQSGKDFNRPIYQKLLKKLKPNDVLYIKSIDRLGRNYEEILAQWQILTKQKGVDIVVLDMPLLDTRKGKDLLGTLIADLVLSLLSYVSENERCTIRQRQKEGIEAAKLKGIKFGRPPKAFPDNFIQIYNQWLEKEINAQEAAKLCDFSRTTFYRKVKAVPDSLIQP</sequence>
<accession>A0A9X5GRP3</accession>
<evidence type="ECO:0000256" key="1">
    <source>
        <dbReference type="ARBA" id="ARBA00009913"/>
    </source>
</evidence>
<feature type="domain" description="Resolvase/invertase-type recombinase catalytic" evidence="7">
    <location>
        <begin position="3"/>
        <end position="147"/>
    </location>
</feature>
<organism evidence="8 9">
    <name type="scientific">Parablautia muri</name>
    <dbReference type="NCBI Taxonomy" id="2320879"/>
    <lineage>
        <taxon>Bacteria</taxon>
        <taxon>Bacillati</taxon>
        <taxon>Bacillota</taxon>
        <taxon>Clostridia</taxon>
        <taxon>Lachnospirales</taxon>
        <taxon>Lachnospiraceae</taxon>
        <taxon>Parablautia</taxon>
    </lineage>
</organism>
<dbReference type="GO" id="GO:0003677">
    <property type="term" value="F:DNA binding"/>
    <property type="evidence" value="ECO:0007669"/>
    <property type="project" value="UniProtKB-KW"/>
</dbReference>
<evidence type="ECO:0000259" key="7">
    <source>
        <dbReference type="PROSITE" id="PS51736"/>
    </source>
</evidence>
<keyword evidence="9" id="KW-1185">Reference proteome</keyword>
<dbReference type="Gene3D" id="3.40.50.1390">
    <property type="entry name" value="Resolvase, N-terminal catalytic domain"/>
    <property type="match status" value="1"/>
</dbReference>
<evidence type="ECO:0000256" key="5">
    <source>
        <dbReference type="PIRSR" id="PIRSR606118-50"/>
    </source>
</evidence>
<evidence type="ECO:0000256" key="4">
    <source>
        <dbReference type="ARBA" id="ARBA00023172"/>
    </source>
</evidence>
<dbReference type="OrthoDB" id="9797501at2"/>
<protein>
    <submittedName>
        <fullName evidence="8">Recombinase family protein</fullName>
    </submittedName>
</protein>